<keyword evidence="2" id="KW-1185">Reference proteome</keyword>
<evidence type="ECO:0000313" key="2">
    <source>
        <dbReference type="Proteomes" id="UP001145114"/>
    </source>
</evidence>
<organism evidence="1 2">
    <name type="scientific">Spiromyces aspiralis</name>
    <dbReference type="NCBI Taxonomy" id="68401"/>
    <lineage>
        <taxon>Eukaryota</taxon>
        <taxon>Fungi</taxon>
        <taxon>Fungi incertae sedis</taxon>
        <taxon>Zoopagomycota</taxon>
        <taxon>Kickxellomycotina</taxon>
        <taxon>Kickxellomycetes</taxon>
        <taxon>Kickxellales</taxon>
        <taxon>Kickxellaceae</taxon>
        <taxon>Spiromyces</taxon>
    </lineage>
</organism>
<protein>
    <submittedName>
        <fullName evidence="1">Uncharacterized protein</fullName>
    </submittedName>
</protein>
<comment type="caution">
    <text evidence="1">The sequence shown here is derived from an EMBL/GenBank/DDBJ whole genome shotgun (WGS) entry which is preliminary data.</text>
</comment>
<dbReference type="EMBL" id="JAMZIH010002466">
    <property type="protein sequence ID" value="KAJ1677429.1"/>
    <property type="molecule type" value="Genomic_DNA"/>
</dbReference>
<name>A0ACC1HLR2_9FUNG</name>
<feature type="non-terminal residue" evidence="1">
    <location>
        <position position="382"/>
    </location>
</feature>
<gene>
    <name evidence="1" type="ORF">EV182_006197</name>
</gene>
<accession>A0ACC1HLR2</accession>
<sequence>MGRGKRVPSAKKLPASKLTAESANSDSIKPAVVGSHCHSTNLLIYAPKAIEPWIRAKGVPHPQERDPRKEIAKFARVLRNANGPPILISNDVDGEGPPEDFTYIDVSIYPPGIIESAMGDGEASIGCQCTDCSLAVIEFKCHCGAAYPDYPSCYTVDGKVQVPPGYAIYECGPNCACSGSCRNRVIQHGLQVRLEIFKTEKKGWGVRTLQPIAKNTFICEYVGEIISQEEAARRIDAFKRTSRNYLFDLDYSIHHCHENDVDNNGNDDGGNGEGKEQVGQELWDQDKTSNFLGHHSQFVVDGRRMGNISHFFNHSCDPNLVVYAAFIEHTDSALHRLAFFACRDIEVGEELCFNYTGLSCSPSTQADGDVDLADESLMRCYC</sequence>
<dbReference type="Proteomes" id="UP001145114">
    <property type="component" value="Unassembled WGS sequence"/>
</dbReference>
<reference evidence="1" key="1">
    <citation type="submission" date="2022-06" db="EMBL/GenBank/DDBJ databases">
        <title>Phylogenomic reconstructions and comparative analyses of Kickxellomycotina fungi.</title>
        <authorList>
            <person name="Reynolds N.K."/>
            <person name="Stajich J.E."/>
            <person name="Barry K."/>
            <person name="Grigoriev I.V."/>
            <person name="Crous P."/>
            <person name="Smith M.E."/>
        </authorList>
    </citation>
    <scope>NUCLEOTIDE SEQUENCE</scope>
    <source>
        <strain evidence="1">RSA 2271</strain>
    </source>
</reference>
<evidence type="ECO:0000313" key="1">
    <source>
        <dbReference type="EMBL" id="KAJ1677429.1"/>
    </source>
</evidence>
<proteinExistence type="predicted"/>